<protein>
    <submittedName>
        <fullName evidence="3">Uncharacterized protein</fullName>
    </submittedName>
</protein>
<dbReference type="AlphaFoldDB" id="A0A8K0HF18"/>
<sequence length="307" mass="33642">MDDFNRYNHELQLRSSARLAGLMGGRKIDMAFTENETDSAIAFTADDFARSTHELQLICRARVTGLEAARKINMALSENETDSAIAIVQANMNLNKDAVEGARFFAETLLNHLEVQVGGSPAAVGLVESLRNDLHTHVTSSLRCIDECIWLANFTEHLNACINEESQKTATLNARIADAHGLVDLLALQVRELQLQQANEENQALEAQLAGLLNTIRENTLAGLRHVLSHLRRQRRMYELLGADAHNEQAALANQLIVQIDENIAAVNANIEQLLNAAPAVIDAPDAPGNDEEDDVPDAPGNDEEDD</sequence>
<evidence type="ECO:0000313" key="3">
    <source>
        <dbReference type="EMBL" id="KAF3450948.1"/>
    </source>
</evidence>
<dbReference type="Proteomes" id="UP000796880">
    <property type="component" value="Unassembled WGS sequence"/>
</dbReference>
<feature type="region of interest" description="Disordered" evidence="2">
    <location>
        <begin position="282"/>
        <end position="307"/>
    </location>
</feature>
<feature type="compositionally biased region" description="Acidic residues" evidence="2">
    <location>
        <begin position="289"/>
        <end position="307"/>
    </location>
</feature>
<gene>
    <name evidence="3" type="ORF">FNV43_RR07037</name>
</gene>
<keyword evidence="1" id="KW-0175">Coiled coil</keyword>
<reference evidence="3" key="1">
    <citation type="submission" date="2020-03" db="EMBL/GenBank/DDBJ databases">
        <title>A high-quality chromosome-level genome assembly of a woody plant with both climbing and erect habits, Rhamnella rubrinervis.</title>
        <authorList>
            <person name="Lu Z."/>
            <person name="Yang Y."/>
            <person name="Zhu X."/>
            <person name="Sun Y."/>
        </authorList>
    </citation>
    <scope>NUCLEOTIDE SEQUENCE</scope>
    <source>
        <strain evidence="3">BYM</strain>
        <tissue evidence="3">Leaf</tissue>
    </source>
</reference>
<comment type="caution">
    <text evidence="3">The sequence shown here is derived from an EMBL/GenBank/DDBJ whole genome shotgun (WGS) entry which is preliminary data.</text>
</comment>
<name>A0A8K0HF18_9ROSA</name>
<accession>A0A8K0HF18</accession>
<evidence type="ECO:0000313" key="4">
    <source>
        <dbReference type="Proteomes" id="UP000796880"/>
    </source>
</evidence>
<feature type="coiled-coil region" evidence="1">
    <location>
        <begin position="183"/>
        <end position="215"/>
    </location>
</feature>
<dbReference type="EMBL" id="VOIH02000003">
    <property type="protein sequence ID" value="KAF3450948.1"/>
    <property type="molecule type" value="Genomic_DNA"/>
</dbReference>
<evidence type="ECO:0000256" key="1">
    <source>
        <dbReference type="SAM" id="Coils"/>
    </source>
</evidence>
<keyword evidence="4" id="KW-1185">Reference proteome</keyword>
<proteinExistence type="predicted"/>
<organism evidence="3 4">
    <name type="scientific">Rhamnella rubrinervis</name>
    <dbReference type="NCBI Taxonomy" id="2594499"/>
    <lineage>
        <taxon>Eukaryota</taxon>
        <taxon>Viridiplantae</taxon>
        <taxon>Streptophyta</taxon>
        <taxon>Embryophyta</taxon>
        <taxon>Tracheophyta</taxon>
        <taxon>Spermatophyta</taxon>
        <taxon>Magnoliopsida</taxon>
        <taxon>eudicotyledons</taxon>
        <taxon>Gunneridae</taxon>
        <taxon>Pentapetalae</taxon>
        <taxon>rosids</taxon>
        <taxon>fabids</taxon>
        <taxon>Rosales</taxon>
        <taxon>Rhamnaceae</taxon>
        <taxon>rhamnoid group</taxon>
        <taxon>Rhamneae</taxon>
        <taxon>Rhamnella</taxon>
    </lineage>
</organism>
<evidence type="ECO:0000256" key="2">
    <source>
        <dbReference type="SAM" id="MobiDB-lite"/>
    </source>
</evidence>